<keyword evidence="2" id="KW-0812">Transmembrane</keyword>
<keyword evidence="5" id="KW-1185">Reference proteome</keyword>
<feature type="signal peptide" evidence="3">
    <location>
        <begin position="1"/>
        <end position="35"/>
    </location>
</feature>
<feature type="region of interest" description="Disordered" evidence="1">
    <location>
        <begin position="58"/>
        <end position="79"/>
    </location>
</feature>
<keyword evidence="2" id="KW-1133">Transmembrane helix</keyword>
<evidence type="ECO:0000256" key="1">
    <source>
        <dbReference type="SAM" id="MobiDB-lite"/>
    </source>
</evidence>
<dbReference type="PROSITE" id="PS51318">
    <property type="entry name" value="TAT"/>
    <property type="match status" value="1"/>
</dbReference>
<name>A0ABN2P900_9ACTN</name>
<feature type="chain" id="PRO_5045514783" description="Choice-of-anchor G family protein" evidence="3">
    <location>
        <begin position="36"/>
        <end position="445"/>
    </location>
</feature>
<dbReference type="EMBL" id="BAAAMY010000004">
    <property type="protein sequence ID" value="GAA1915158.1"/>
    <property type="molecule type" value="Genomic_DNA"/>
</dbReference>
<evidence type="ECO:0008006" key="6">
    <source>
        <dbReference type="Google" id="ProtNLM"/>
    </source>
</evidence>
<comment type="caution">
    <text evidence="4">The sequence shown here is derived from an EMBL/GenBank/DDBJ whole genome shotgun (WGS) entry which is preliminary data.</text>
</comment>
<evidence type="ECO:0000256" key="2">
    <source>
        <dbReference type="SAM" id="Phobius"/>
    </source>
</evidence>
<keyword evidence="3" id="KW-0732">Signal</keyword>
<dbReference type="Proteomes" id="UP001501612">
    <property type="component" value="Unassembled WGS sequence"/>
</dbReference>
<feature type="transmembrane region" description="Helical" evidence="2">
    <location>
        <begin position="421"/>
        <end position="439"/>
    </location>
</feature>
<proteinExistence type="predicted"/>
<organism evidence="4 5">
    <name type="scientific">Nocardioides lentus</name>
    <dbReference type="NCBI Taxonomy" id="338077"/>
    <lineage>
        <taxon>Bacteria</taxon>
        <taxon>Bacillati</taxon>
        <taxon>Actinomycetota</taxon>
        <taxon>Actinomycetes</taxon>
        <taxon>Propionibacteriales</taxon>
        <taxon>Nocardioidaceae</taxon>
        <taxon>Nocardioides</taxon>
    </lineage>
</organism>
<keyword evidence="2" id="KW-0472">Membrane</keyword>
<evidence type="ECO:0000313" key="4">
    <source>
        <dbReference type="EMBL" id="GAA1915158.1"/>
    </source>
</evidence>
<accession>A0ABN2P900</accession>
<feature type="compositionally biased region" description="Pro residues" evidence="1">
    <location>
        <begin position="379"/>
        <end position="390"/>
    </location>
</feature>
<evidence type="ECO:0000313" key="5">
    <source>
        <dbReference type="Proteomes" id="UP001501612"/>
    </source>
</evidence>
<reference evidence="4 5" key="1">
    <citation type="journal article" date="2019" name="Int. J. Syst. Evol. Microbiol.">
        <title>The Global Catalogue of Microorganisms (GCM) 10K type strain sequencing project: providing services to taxonomists for standard genome sequencing and annotation.</title>
        <authorList>
            <consortium name="The Broad Institute Genomics Platform"/>
            <consortium name="The Broad Institute Genome Sequencing Center for Infectious Disease"/>
            <person name="Wu L."/>
            <person name="Ma J."/>
        </authorList>
    </citation>
    <scope>NUCLEOTIDE SEQUENCE [LARGE SCALE GENOMIC DNA]</scope>
    <source>
        <strain evidence="4 5">JCM 14046</strain>
    </source>
</reference>
<feature type="region of interest" description="Disordered" evidence="1">
    <location>
        <begin position="367"/>
        <end position="418"/>
    </location>
</feature>
<dbReference type="RefSeq" id="WP_344005863.1">
    <property type="nucleotide sequence ID" value="NZ_BAAAMY010000004.1"/>
</dbReference>
<protein>
    <recommendedName>
        <fullName evidence="6">Choice-of-anchor G family protein</fullName>
    </recommendedName>
</protein>
<sequence length="445" mass="44377">MTRTHGTAATRTVLGTTAVLTATGLLALGAAPADAADPVAQAEAEAISLRVGGQSLTDQVGGPYRVTNDGDRETTSGTNRPRATFLGGQDDLQLGTLAQDATTTVTGGRGSSAACAGVAGDGASLAAVGDGGDFCLTPGETAQLTAGALDLDALADVSLVEGTPSLDDLLGQLPPPLDTLPDAYDDLNAGLNEALEPFGDAGLVVDVGAIQSRCTAGPGRVADGSARLTDVGVFLQLPEGTPDPPGERIDLVDFTPDPAPNTNVATDLDEVVDIVVGAFVDSLDQSDLPPELTGGLEEVREAVRDNLTSQLADRLGPLDQNVLSGTLNKQTRSPGAIEVTALDLQVLPAIADQVGFAAVDAQLGRSSCGPGGTVDRPTPTEPPATPPADPPAGGQVPATPAVPRSVPAGLADSGDGGLPPVLGLAALTALATATGVTVARRRSRA</sequence>
<evidence type="ECO:0000256" key="3">
    <source>
        <dbReference type="SAM" id="SignalP"/>
    </source>
</evidence>
<dbReference type="InterPro" id="IPR006311">
    <property type="entry name" value="TAT_signal"/>
</dbReference>
<gene>
    <name evidence="4" type="ORF">GCM10009737_15710</name>
</gene>